<proteinExistence type="predicted"/>
<keyword evidence="2" id="KW-1185">Reference proteome</keyword>
<dbReference type="AlphaFoldDB" id="A0A6G0WZH5"/>
<evidence type="ECO:0000313" key="1">
    <source>
        <dbReference type="EMBL" id="KAF0732929.1"/>
    </source>
</evidence>
<organism evidence="1 2">
    <name type="scientific">Aphanomyces euteiches</name>
    <dbReference type="NCBI Taxonomy" id="100861"/>
    <lineage>
        <taxon>Eukaryota</taxon>
        <taxon>Sar</taxon>
        <taxon>Stramenopiles</taxon>
        <taxon>Oomycota</taxon>
        <taxon>Saprolegniomycetes</taxon>
        <taxon>Saprolegniales</taxon>
        <taxon>Verrucalvaceae</taxon>
        <taxon>Aphanomyces</taxon>
    </lineage>
</organism>
<accession>A0A6G0WZH5</accession>
<dbReference type="EMBL" id="VJMJ01000127">
    <property type="protein sequence ID" value="KAF0732929.1"/>
    <property type="molecule type" value="Genomic_DNA"/>
</dbReference>
<sequence>MLHCSCVYSLSSSVVGKLPVAWELENFRGKIGLQDLLYWSSCREKFLVHVELIKPLVMTRREDNNSFGSHSVLKLDIMSASSQDHSIVGRRERERLERTAADSMFPAVTC</sequence>
<evidence type="ECO:0000313" key="2">
    <source>
        <dbReference type="Proteomes" id="UP000481153"/>
    </source>
</evidence>
<protein>
    <submittedName>
        <fullName evidence="1">Uncharacterized protein</fullName>
    </submittedName>
</protein>
<reference evidence="1 2" key="1">
    <citation type="submission" date="2019-07" db="EMBL/GenBank/DDBJ databases">
        <title>Genomics analysis of Aphanomyces spp. identifies a new class of oomycete effector associated with host adaptation.</title>
        <authorList>
            <person name="Gaulin E."/>
        </authorList>
    </citation>
    <scope>NUCLEOTIDE SEQUENCE [LARGE SCALE GENOMIC DNA]</scope>
    <source>
        <strain evidence="1 2">ATCC 201684</strain>
    </source>
</reference>
<name>A0A6G0WZH5_9STRA</name>
<comment type="caution">
    <text evidence="1">The sequence shown here is derived from an EMBL/GenBank/DDBJ whole genome shotgun (WGS) entry which is preliminary data.</text>
</comment>
<dbReference type="Proteomes" id="UP000481153">
    <property type="component" value="Unassembled WGS sequence"/>
</dbReference>
<gene>
    <name evidence="1" type="ORF">Ae201684_010038</name>
</gene>